<evidence type="ECO:0000313" key="3">
    <source>
        <dbReference type="Proteomes" id="UP000886998"/>
    </source>
</evidence>
<protein>
    <recommendedName>
        <fullName evidence="4">Secreted protein</fullName>
    </recommendedName>
</protein>
<keyword evidence="1" id="KW-0732">Signal</keyword>
<gene>
    <name evidence="2" type="ORF">TNIN_377371</name>
</gene>
<name>A0A8X6YBV4_9ARAC</name>
<dbReference type="EMBL" id="BMAV01017523">
    <property type="protein sequence ID" value="GFY69237.1"/>
    <property type="molecule type" value="Genomic_DNA"/>
</dbReference>
<evidence type="ECO:0008006" key="4">
    <source>
        <dbReference type="Google" id="ProtNLM"/>
    </source>
</evidence>
<evidence type="ECO:0000313" key="2">
    <source>
        <dbReference type="EMBL" id="GFY69237.1"/>
    </source>
</evidence>
<feature type="chain" id="PRO_5036493373" description="Secreted protein" evidence="1">
    <location>
        <begin position="17"/>
        <end position="130"/>
    </location>
</feature>
<proteinExistence type="predicted"/>
<accession>A0A8X6YBV4</accession>
<dbReference type="AlphaFoldDB" id="A0A8X6YBV4"/>
<organism evidence="2 3">
    <name type="scientific">Trichonephila inaurata madagascariensis</name>
    <dbReference type="NCBI Taxonomy" id="2747483"/>
    <lineage>
        <taxon>Eukaryota</taxon>
        <taxon>Metazoa</taxon>
        <taxon>Ecdysozoa</taxon>
        <taxon>Arthropoda</taxon>
        <taxon>Chelicerata</taxon>
        <taxon>Arachnida</taxon>
        <taxon>Araneae</taxon>
        <taxon>Araneomorphae</taxon>
        <taxon>Entelegynae</taxon>
        <taxon>Araneoidea</taxon>
        <taxon>Nephilidae</taxon>
        <taxon>Trichonephila</taxon>
        <taxon>Trichonephila inaurata</taxon>
    </lineage>
</organism>
<feature type="signal peptide" evidence="1">
    <location>
        <begin position="1"/>
        <end position="16"/>
    </location>
</feature>
<reference evidence="2" key="1">
    <citation type="submission" date="2020-08" db="EMBL/GenBank/DDBJ databases">
        <title>Multicomponent nature underlies the extraordinary mechanical properties of spider dragline silk.</title>
        <authorList>
            <person name="Kono N."/>
            <person name="Nakamura H."/>
            <person name="Mori M."/>
            <person name="Yoshida Y."/>
            <person name="Ohtoshi R."/>
            <person name="Malay A.D."/>
            <person name="Moran D.A.P."/>
            <person name="Tomita M."/>
            <person name="Numata K."/>
            <person name="Arakawa K."/>
        </authorList>
    </citation>
    <scope>NUCLEOTIDE SEQUENCE</scope>
</reference>
<sequence>MICVSIVCLFLKASLALSTSNVDFNWPGCDGRKVLSLLPINSSAGDAMSFAGCILYSQAIRHTNRFSLLQFRSSAVSLAISSHLVGEACVNRFILTVASWPRSSSKLSVVDCALDRASAITRFSPGTYSN</sequence>
<keyword evidence="3" id="KW-1185">Reference proteome</keyword>
<comment type="caution">
    <text evidence="2">The sequence shown here is derived from an EMBL/GenBank/DDBJ whole genome shotgun (WGS) entry which is preliminary data.</text>
</comment>
<dbReference type="Proteomes" id="UP000886998">
    <property type="component" value="Unassembled WGS sequence"/>
</dbReference>
<evidence type="ECO:0000256" key="1">
    <source>
        <dbReference type="SAM" id="SignalP"/>
    </source>
</evidence>